<reference evidence="2" key="1">
    <citation type="journal article" date="2023" name="Mol. Phylogenet. Evol.">
        <title>Genome-scale phylogeny and comparative genomics of the fungal order Sordariales.</title>
        <authorList>
            <person name="Hensen N."/>
            <person name="Bonometti L."/>
            <person name="Westerberg I."/>
            <person name="Brannstrom I.O."/>
            <person name="Guillou S."/>
            <person name="Cros-Aarteil S."/>
            <person name="Calhoun S."/>
            <person name="Haridas S."/>
            <person name="Kuo A."/>
            <person name="Mondo S."/>
            <person name="Pangilinan J."/>
            <person name="Riley R."/>
            <person name="LaButti K."/>
            <person name="Andreopoulos B."/>
            <person name="Lipzen A."/>
            <person name="Chen C."/>
            <person name="Yan M."/>
            <person name="Daum C."/>
            <person name="Ng V."/>
            <person name="Clum A."/>
            <person name="Steindorff A."/>
            <person name="Ohm R.A."/>
            <person name="Martin F."/>
            <person name="Silar P."/>
            <person name="Natvig D.O."/>
            <person name="Lalanne C."/>
            <person name="Gautier V."/>
            <person name="Ament-Velasquez S.L."/>
            <person name="Kruys A."/>
            <person name="Hutchinson M.I."/>
            <person name="Powell A.J."/>
            <person name="Barry K."/>
            <person name="Miller A.N."/>
            <person name="Grigoriev I.V."/>
            <person name="Debuchy R."/>
            <person name="Gladieux P."/>
            <person name="Hiltunen Thoren M."/>
            <person name="Johannesson H."/>
        </authorList>
    </citation>
    <scope>NUCLEOTIDE SEQUENCE</scope>
    <source>
        <strain evidence="2">CBS 955.72</strain>
    </source>
</reference>
<name>A0AAJ0HWS7_9PEZI</name>
<evidence type="ECO:0000313" key="3">
    <source>
        <dbReference type="Proteomes" id="UP001275084"/>
    </source>
</evidence>
<reference evidence="2" key="2">
    <citation type="submission" date="2023-06" db="EMBL/GenBank/DDBJ databases">
        <authorList>
            <consortium name="Lawrence Berkeley National Laboratory"/>
            <person name="Haridas S."/>
            <person name="Hensen N."/>
            <person name="Bonometti L."/>
            <person name="Westerberg I."/>
            <person name="Brannstrom I.O."/>
            <person name="Guillou S."/>
            <person name="Cros-Aarteil S."/>
            <person name="Calhoun S."/>
            <person name="Kuo A."/>
            <person name="Mondo S."/>
            <person name="Pangilinan J."/>
            <person name="Riley R."/>
            <person name="Labutti K."/>
            <person name="Andreopoulos B."/>
            <person name="Lipzen A."/>
            <person name="Chen C."/>
            <person name="Yanf M."/>
            <person name="Daum C."/>
            <person name="Ng V."/>
            <person name="Clum A."/>
            <person name="Steindorff A."/>
            <person name="Ohm R."/>
            <person name="Martin F."/>
            <person name="Silar P."/>
            <person name="Natvig D."/>
            <person name="Lalanne C."/>
            <person name="Gautier V."/>
            <person name="Ament-Velasquez S.L."/>
            <person name="Kruys A."/>
            <person name="Hutchinson M.I."/>
            <person name="Powell A.J."/>
            <person name="Barry K."/>
            <person name="Miller A.N."/>
            <person name="Grigoriev I.V."/>
            <person name="Debuchy R."/>
            <person name="Gladieux P."/>
            <person name="Thoren M.H."/>
            <person name="Johannesson H."/>
        </authorList>
    </citation>
    <scope>NUCLEOTIDE SEQUENCE</scope>
    <source>
        <strain evidence="2">CBS 955.72</strain>
    </source>
</reference>
<dbReference type="EMBL" id="JAUIQD010000001">
    <property type="protein sequence ID" value="KAK3364340.1"/>
    <property type="molecule type" value="Genomic_DNA"/>
</dbReference>
<dbReference type="Pfam" id="PF06985">
    <property type="entry name" value="HET"/>
    <property type="match status" value="1"/>
</dbReference>
<comment type="caution">
    <text evidence="2">The sequence shown here is derived from an EMBL/GenBank/DDBJ whole genome shotgun (WGS) entry which is preliminary data.</text>
</comment>
<dbReference type="PANTHER" id="PTHR24148">
    <property type="entry name" value="ANKYRIN REPEAT DOMAIN-CONTAINING PROTEIN 39 HOMOLOG-RELATED"/>
    <property type="match status" value="1"/>
</dbReference>
<accession>A0AAJ0HWS7</accession>
<evidence type="ECO:0000259" key="1">
    <source>
        <dbReference type="Pfam" id="PF06985"/>
    </source>
</evidence>
<organism evidence="2 3">
    <name type="scientific">Lasiosphaeria hispida</name>
    <dbReference type="NCBI Taxonomy" id="260671"/>
    <lineage>
        <taxon>Eukaryota</taxon>
        <taxon>Fungi</taxon>
        <taxon>Dikarya</taxon>
        <taxon>Ascomycota</taxon>
        <taxon>Pezizomycotina</taxon>
        <taxon>Sordariomycetes</taxon>
        <taxon>Sordariomycetidae</taxon>
        <taxon>Sordariales</taxon>
        <taxon>Lasiosphaeriaceae</taxon>
        <taxon>Lasiosphaeria</taxon>
    </lineage>
</organism>
<sequence length="711" mass="79035">MDQEDGTRPRSAGSPRYPYSQLQPSEIRILVLFPSLSASEPLRGTLVHTMLAPPAEIPKFRALSYTWGSPENPEVFHVQDGQVLSQLPMGKTLASALRQLRPRFSRLAIWVDALCINQDDLGERASQVLRMGDIYTLASRVVVWLGEASEADGGSTALRLLASLSRFVDLDHESDDPHMNFKLNPKTLDRRARKFSRMLRKDDTPISLSAEEWQAIKNLLSRSWFQRVWVWQEVTLGRKTAEIFCGKDSLSWARFVNSIMALGSLMDEPYLSADDMKIYRSGLDNAVGLGLLLPGRFSPERIFWNSRLCQCTDDRDRVYAMLGLHGWGQDLEVTPDYTLSKEAVYKDLVGSYLKTAGYLDILSICQIFSDTPTATLSEDPWPSWVPDFSRLRELPEQYRYGEASGTTKAVANFLGGNKFQVAAVSCSTVASRLSARGLPLGASRNLMRKWVIDLALNQLGTPDDPRWEDGTADKLADALMAGGTRRTYKSDATIKDTVGVFRAWVGDPVGQLDLKSEGSIEAKILNRLGSIPGRYCFQTDDGSFITGPPSAREGDIVYVVLGCRRTLLLRPVRVTGMGQPDMITYRIVGACYHRAYSAAEALLGPMPDGWQAVPDTSKGEVYFIKGNPFEINDADDGNPSLTVGPNVSREDPRLGGLPPGWQEKAMPGLGDDMRLYWEREDGSERTFEHPRASARILMEERGVGVEMVTLV</sequence>
<gene>
    <name evidence="2" type="ORF">B0T25DRAFT_442184</name>
</gene>
<evidence type="ECO:0000313" key="2">
    <source>
        <dbReference type="EMBL" id="KAK3364340.1"/>
    </source>
</evidence>
<dbReference type="InterPro" id="IPR010730">
    <property type="entry name" value="HET"/>
</dbReference>
<feature type="domain" description="Heterokaryon incompatibility" evidence="1">
    <location>
        <begin position="60"/>
        <end position="233"/>
    </location>
</feature>
<dbReference type="AlphaFoldDB" id="A0AAJ0HWS7"/>
<keyword evidence="3" id="KW-1185">Reference proteome</keyword>
<dbReference type="Proteomes" id="UP001275084">
    <property type="component" value="Unassembled WGS sequence"/>
</dbReference>
<dbReference type="InterPro" id="IPR052895">
    <property type="entry name" value="HetReg/Transcr_Mod"/>
</dbReference>
<dbReference type="PANTHER" id="PTHR24148:SF64">
    <property type="entry name" value="HETEROKARYON INCOMPATIBILITY DOMAIN-CONTAINING PROTEIN"/>
    <property type="match status" value="1"/>
</dbReference>
<proteinExistence type="predicted"/>
<protein>
    <submittedName>
        <fullName evidence="2">Heterokaryon incompatibility protein-domain-containing protein</fullName>
    </submittedName>
</protein>